<feature type="compositionally biased region" description="Basic and acidic residues" evidence="11">
    <location>
        <begin position="229"/>
        <end position="241"/>
    </location>
</feature>
<name>A0A8C1YC37_CYPCA</name>
<feature type="region of interest" description="Disordered" evidence="11">
    <location>
        <begin position="596"/>
        <end position="621"/>
    </location>
</feature>
<keyword evidence="7 10" id="KW-0238">DNA-binding</keyword>
<dbReference type="Proteomes" id="UP000694700">
    <property type="component" value="Unplaced"/>
</dbReference>
<proteinExistence type="predicted"/>
<feature type="compositionally biased region" description="Polar residues" evidence="11">
    <location>
        <begin position="1"/>
        <end position="23"/>
    </location>
</feature>
<feature type="region of interest" description="Disordered" evidence="11">
    <location>
        <begin position="333"/>
        <end position="357"/>
    </location>
</feature>
<keyword evidence="2" id="KW-0678">Repressor</keyword>
<feature type="region of interest" description="Disordered" evidence="11">
    <location>
        <begin position="191"/>
        <end position="247"/>
    </location>
</feature>
<gene>
    <name evidence="13" type="primary">LOC109075752</name>
</gene>
<evidence type="ECO:0000256" key="11">
    <source>
        <dbReference type="SAM" id="MobiDB-lite"/>
    </source>
</evidence>
<dbReference type="InterPro" id="IPR030456">
    <property type="entry name" value="TF_fork_head_CS_2"/>
</dbReference>
<dbReference type="InterPro" id="IPR001766">
    <property type="entry name" value="Fork_head_dom"/>
</dbReference>
<evidence type="ECO:0000256" key="9">
    <source>
        <dbReference type="ARBA" id="ARBA00023242"/>
    </source>
</evidence>
<keyword evidence="9 10" id="KW-0539">Nucleus</keyword>
<evidence type="ECO:0000256" key="1">
    <source>
        <dbReference type="ARBA" id="ARBA00004123"/>
    </source>
</evidence>
<dbReference type="PANTHER" id="PTHR45796:SF7">
    <property type="entry name" value="FORKHEAD BOX PROTEIN P4"/>
    <property type="match status" value="1"/>
</dbReference>
<evidence type="ECO:0000256" key="10">
    <source>
        <dbReference type="PROSITE-ProRule" id="PRU00089"/>
    </source>
</evidence>
<dbReference type="FunFam" id="1.10.10.10:FF:000010">
    <property type="entry name" value="Forkhead box P2 isoform B"/>
    <property type="match status" value="1"/>
</dbReference>
<dbReference type="PROSITE" id="PS00658">
    <property type="entry name" value="FORK_HEAD_2"/>
    <property type="match status" value="1"/>
</dbReference>
<evidence type="ECO:0000256" key="3">
    <source>
        <dbReference type="ARBA" id="ARBA00022723"/>
    </source>
</evidence>
<feature type="domain" description="Fork-head" evidence="12">
    <location>
        <begin position="407"/>
        <end position="480"/>
    </location>
</feature>
<evidence type="ECO:0000256" key="5">
    <source>
        <dbReference type="ARBA" id="ARBA00022833"/>
    </source>
</evidence>
<evidence type="ECO:0000256" key="2">
    <source>
        <dbReference type="ARBA" id="ARBA00022491"/>
    </source>
</evidence>
<feature type="region of interest" description="Disordered" evidence="11">
    <location>
        <begin position="1"/>
        <end position="44"/>
    </location>
</feature>
<dbReference type="CDD" id="cd20067">
    <property type="entry name" value="FH_FOXP4"/>
    <property type="match status" value="1"/>
</dbReference>
<dbReference type="Pfam" id="PF16159">
    <property type="entry name" value="FOXP-CC"/>
    <property type="match status" value="1"/>
</dbReference>
<keyword evidence="8" id="KW-0804">Transcription</keyword>
<dbReference type="InterPro" id="IPR032354">
    <property type="entry name" value="FOXP-CC"/>
</dbReference>
<keyword evidence="3" id="KW-0479">Metal-binding</keyword>
<dbReference type="GO" id="GO:0001227">
    <property type="term" value="F:DNA-binding transcription repressor activity, RNA polymerase II-specific"/>
    <property type="evidence" value="ECO:0007669"/>
    <property type="project" value="TreeGrafter"/>
</dbReference>
<dbReference type="Ensembl" id="ENSCCRT00015096005.1">
    <property type="protein sequence ID" value="ENSCCRP00015093022.1"/>
    <property type="gene ID" value="ENSCCRG00015036644.1"/>
</dbReference>
<feature type="DNA-binding region" description="Fork-head" evidence="10">
    <location>
        <begin position="407"/>
        <end position="480"/>
    </location>
</feature>
<dbReference type="GO" id="GO:0008270">
    <property type="term" value="F:zinc ion binding"/>
    <property type="evidence" value="ECO:0007669"/>
    <property type="project" value="UniProtKB-KW"/>
</dbReference>
<dbReference type="AlphaFoldDB" id="A0A8C1YC37"/>
<evidence type="ECO:0000259" key="12">
    <source>
        <dbReference type="PROSITE" id="PS50039"/>
    </source>
</evidence>
<evidence type="ECO:0000313" key="13">
    <source>
        <dbReference type="Ensembl" id="ENSCCRP00015093022.1"/>
    </source>
</evidence>
<dbReference type="InterPro" id="IPR050998">
    <property type="entry name" value="FOXP"/>
</dbReference>
<sequence length="621" mass="68649">MMVESATETIRTTPSNQNGVSSLSSQSDGGGREGGSNGDTNGEISPVDLLHLQQQQALQAARQFILQQATGLNSPSMPHTHITTYKDSQMSHLSHPLHPAALQDSSSHFSHLFQQQLGNKQLAFQQQLIQMQQLQQQHILNLQRQGLVNLQPGQGAVPIQSLQQAMCPTDLQQLWKDVAGIQSTEEAMKHEGLDLTTNSSNTTSYSASKVSPQIPHHPLPNGQNSVHTPKRDSSNHEEHTASHPLYGHGECKWPGCEALCEDMGQFIKHLNSEHALDDRSTAQCRVQMQVVQQLEIQLAKESERLQAMMTHLHMRPSEPKSFNQPLNLASSVSLSKRESEGFPEGLPHPPTSAATPITPMRQGPSVISSSSLHGVGPIRRRNSDKFCTPIASELAQNCEFYKNADVRPPFTYASLIRHAILETPDRQLTLNEIYNWFTRMFAYFRRNTATWKNAVRHNLSLHKCFVRVENVKGAVWTVDEVEYQKRRPPKMTGSPTLVKNMISGLGFGSLNASYQAALAESSLGLLNSPTLMNNSTGASLNMLHVGHDDVSSTVEQVNSNGSCSPGLSPQQYGHQVHVKEEPAEMEEDSRPVSLMASVTQNLSMPGDERDMDEELPTEELE</sequence>
<dbReference type="InterPro" id="IPR047414">
    <property type="entry name" value="FH_FOXP4"/>
</dbReference>
<feature type="compositionally biased region" description="Gly residues" evidence="11">
    <location>
        <begin position="28"/>
        <end position="37"/>
    </location>
</feature>
<dbReference type="PROSITE" id="PS50039">
    <property type="entry name" value="FORK_HEAD_3"/>
    <property type="match status" value="1"/>
</dbReference>
<keyword evidence="4" id="KW-0863">Zinc-finger</keyword>
<dbReference type="SMART" id="SM00339">
    <property type="entry name" value="FH"/>
    <property type="match status" value="1"/>
</dbReference>
<dbReference type="InterPro" id="IPR036388">
    <property type="entry name" value="WH-like_DNA-bd_sf"/>
</dbReference>
<evidence type="ECO:0000313" key="14">
    <source>
        <dbReference type="Proteomes" id="UP000694700"/>
    </source>
</evidence>
<comment type="subcellular location">
    <subcellularLocation>
        <location evidence="1 10">Nucleus</location>
    </subcellularLocation>
</comment>
<protein>
    <submittedName>
        <fullName evidence="13">Forkhead box P4</fullName>
    </submittedName>
</protein>
<evidence type="ECO:0000256" key="7">
    <source>
        <dbReference type="ARBA" id="ARBA00023125"/>
    </source>
</evidence>
<dbReference type="Gene3D" id="1.20.5.340">
    <property type="match status" value="1"/>
</dbReference>
<dbReference type="Gene3D" id="1.10.10.10">
    <property type="entry name" value="Winged helix-like DNA-binding domain superfamily/Winged helix DNA-binding domain"/>
    <property type="match status" value="1"/>
</dbReference>
<keyword evidence="5" id="KW-0862">Zinc</keyword>
<dbReference type="GO" id="GO:0005634">
    <property type="term" value="C:nucleus"/>
    <property type="evidence" value="ECO:0007669"/>
    <property type="project" value="UniProtKB-SubCell"/>
</dbReference>
<accession>A0A8C1YC37</accession>
<dbReference type="FunFam" id="1.20.5.340:FF:000005">
    <property type="entry name" value="Forkhead box P1, isoform CRA_f"/>
    <property type="match status" value="1"/>
</dbReference>
<evidence type="ECO:0000256" key="6">
    <source>
        <dbReference type="ARBA" id="ARBA00023015"/>
    </source>
</evidence>
<dbReference type="InterPro" id="IPR036390">
    <property type="entry name" value="WH_DNA-bd_sf"/>
</dbReference>
<dbReference type="PANTHER" id="PTHR45796">
    <property type="entry name" value="FORKHEAD BOX P, ISOFORM C"/>
    <property type="match status" value="1"/>
</dbReference>
<dbReference type="Pfam" id="PF00250">
    <property type="entry name" value="Forkhead"/>
    <property type="match status" value="1"/>
</dbReference>
<evidence type="ECO:0000256" key="4">
    <source>
        <dbReference type="ARBA" id="ARBA00022771"/>
    </source>
</evidence>
<dbReference type="GO" id="GO:0000978">
    <property type="term" value="F:RNA polymerase II cis-regulatory region sequence-specific DNA binding"/>
    <property type="evidence" value="ECO:0007669"/>
    <property type="project" value="TreeGrafter"/>
</dbReference>
<dbReference type="PRINTS" id="PR00053">
    <property type="entry name" value="FORKHEAD"/>
</dbReference>
<keyword evidence="6" id="KW-0805">Transcription regulation</keyword>
<dbReference type="SUPFAM" id="SSF46785">
    <property type="entry name" value="Winged helix' DNA-binding domain"/>
    <property type="match status" value="1"/>
</dbReference>
<feature type="compositionally biased region" description="Acidic residues" evidence="11">
    <location>
        <begin position="609"/>
        <end position="621"/>
    </location>
</feature>
<evidence type="ECO:0000256" key="8">
    <source>
        <dbReference type="ARBA" id="ARBA00023163"/>
    </source>
</evidence>
<feature type="compositionally biased region" description="Low complexity" evidence="11">
    <location>
        <begin position="196"/>
        <end position="206"/>
    </location>
</feature>
<reference evidence="13" key="1">
    <citation type="submission" date="2025-08" db="UniProtKB">
        <authorList>
            <consortium name="Ensembl"/>
        </authorList>
    </citation>
    <scope>IDENTIFICATION</scope>
</reference>
<organism evidence="13 14">
    <name type="scientific">Cyprinus carpio</name>
    <name type="common">Common carp</name>
    <dbReference type="NCBI Taxonomy" id="7962"/>
    <lineage>
        <taxon>Eukaryota</taxon>
        <taxon>Metazoa</taxon>
        <taxon>Chordata</taxon>
        <taxon>Craniata</taxon>
        <taxon>Vertebrata</taxon>
        <taxon>Euteleostomi</taxon>
        <taxon>Actinopterygii</taxon>
        <taxon>Neopterygii</taxon>
        <taxon>Teleostei</taxon>
        <taxon>Ostariophysi</taxon>
        <taxon>Cypriniformes</taxon>
        <taxon>Cyprinidae</taxon>
        <taxon>Cyprininae</taxon>
        <taxon>Cyprinus</taxon>
    </lineage>
</organism>